<dbReference type="NCBIfam" id="TIGR01784">
    <property type="entry name" value="T_den_put_tspse"/>
    <property type="match status" value="1"/>
</dbReference>
<evidence type="ECO:0008006" key="3">
    <source>
        <dbReference type="Google" id="ProtNLM"/>
    </source>
</evidence>
<accession>A0A2W6PBY4</accession>
<dbReference type="PANTHER" id="PTHR41317">
    <property type="entry name" value="PD-(D_E)XK NUCLEASE FAMILY TRANSPOSASE"/>
    <property type="match status" value="1"/>
</dbReference>
<sequence>MSELLDPKNDYVFKRIFGSEDNKDVLLAFLNQTFKNAGESLLTEIVLLNPYTDKNTPREKQSILDIHAKTDKGKLINVEMQLFNQYDLEKRTLFYWGKQFSGQLLEGQRYNELKKCVTINIINFSMLPNDQYHNIFHLKEDHTNIQLTDDLEIHFMEIPKLNDNNIKMDDGLVRWLLFLRGITKSSWEAFMMHELEPALKKAMSVLEFLSQDEQARQEYEARQKFLRDEASMIEGAREEGLKKGLEEGLKEGIKEGLKEGIKEGEAESKRKIALNMLALGLDEEIIMKATGLSSSELKNIQQNK</sequence>
<comment type="caution">
    <text evidence="1">The sequence shown here is derived from an EMBL/GenBank/DDBJ whole genome shotgun (WGS) entry which is preliminary data.</text>
</comment>
<protein>
    <recommendedName>
        <fullName evidence="3">Rpn family recombination-promoting nuclease/putative transposase</fullName>
    </recommendedName>
</protein>
<evidence type="ECO:0000313" key="2">
    <source>
        <dbReference type="Proteomes" id="UP000249204"/>
    </source>
</evidence>
<dbReference type="AlphaFoldDB" id="A0A2W6PBY4"/>
<gene>
    <name evidence="1" type="ORF">DN757_11430</name>
</gene>
<dbReference type="RefSeq" id="WP_111270359.1">
    <property type="nucleotide sequence ID" value="NZ_QKWW01000029.1"/>
</dbReference>
<proteinExistence type="predicted"/>
<dbReference type="Proteomes" id="UP000249204">
    <property type="component" value="Unassembled WGS sequence"/>
</dbReference>
<dbReference type="Pfam" id="PF12784">
    <property type="entry name" value="PDDEXK_2"/>
    <property type="match status" value="1"/>
</dbReference>
<name>A0A2W6PBY4_9BACL</name>
<evidence type="ECO:0000313" key="1">
    <source>
        <dbReference type="EMBL" id="PZT55576.1"/>
    </source>
</evidence>
<dbReference type="EMBL" id="QKWW01000029">
    <property type="protein sequence ID" value="PZT55576.1"/>
    <property type="molecule type" value="Genomic_DNA"/>
</dbReference>
<organism evidence="1 2">
    <name type="scientific">Paenibacillus silvae</name>
    <dbReference type="NCBI Taxonomy" id="1325358"/>
    <lineage>
        <taxon>Bacteria</taxon>
        <taxon>Bacillati</taxon>
        <taxon>Bacillota</taxon>
        <taxon>Bacilli</taxon>
        <taxon>Bacillales</taxon>
        <taxon>Paenibacillaceae</taxon>
        <taxon>Paenibacillus</taxon>
    </lineage>
</organism>
<dbReference type="InterPro" id="IPR010106">
    <property type="entry name" value="RpnA"/>
</dbReference>
<reference evidence="1 2" key="1">
    <citation type="submission" date="2018-06" db="EMBL/GenBank/DDBJ databases">
        <title>Isolation of heavy metals resistant Paenibacillus silvae NC2 from Gold-Copper mine in ZiJin, China.</title>
        <authorList>
            <person name="Xu J."/>
            <person name="Mazhar H.S."/>
            <person name="Rensing C."/>
        </authorList>
    </citation>
    <scope>NUCLEOTIDE SEQUENCE [LARGE SCALE GENOMIC DNA]</scope>
    <source>
        <strain evidence="1 2">NC2</strain>
    </source>
</reference>
<dbReference type="PANTHER" id="PTHR41317:SF1">
    <property type="entry name" value="PD-(D_E)XK NUCLEASE FAMILY TRANSPOSASE"/>
    <property type="match status" value="1"/>
</dbReference>